<keyword evidence="3" id="KW-1185">Reference proteome</keyword>
<evidence type="ECO:0000313" key="3">
    <source>
        <dbReference type="Proteomes" id="UP000444721"/>
    </source>
</evidence>
<dbReference type="Proteomes" id="UP000444721">
    <property type="component" value="Unassembled WGS sequence"/>
</dbReference>
<proteinExistence type="predicted"/>
<feature type="compositionally biased region" description="Low complexity" evidence="1">
    <location>
        <begin position="338"/>
        <end position="356"/>
    </location>
</feature>
<dbReference type="VEuPathDB" id="AmoebaDB:FDP41_008256"/>
<feature type="compositionally biased region" description="Low complexity" evidence="1">
    <location>
        <begin position="215"/>
        <end position="230"/>
    </location>
</feature>
<feature type="region of interest" description="Disordered" evidence="1">
    <location>
        <begin position="502"/>
        <end position="525"/>
    </location>
</feature>
<feature type="region of interest" description="Disordered" evidence="1">
    <location>
        <begin position="206"/>
        <end position="230"/>
    </location>
</feature>
<feature type="compositionally biased region" description="Low complexity" evidence="1">
    <location>
        <begin position="514"/>
        <end position="525"/>
    </location>
</feature>
<feature type="compositionally biased region" description="Low complexity" evidence="1">
    <location>
        <begin position="308"/>
        <end position="331"/>
    </location>
</feature>
<comment type="caution">
    <text evidence="2">The sequence shown here is derived from an EMBL/GenBank/DDBJ whole genome shotgun (WGS) entry which is preliminary data.</text>
</comment>
<evidence type="ECO:0000313" key="2">
    <source>
        <dbReference type="EMBL" id="KAF0973552.1"/>
    </source>
</evidence>
<dbReference type="RefSeq" id="XP_044558265.1">
    <property type="nucleotide sequence ID" value="XM_044712090.1"/>
</dbReference>
<dbReference type="GeneID" id="68115474"/>
<organism evidence="2 3">
    <name type="scientific">Naegleria fowleri</name>
    <name type="common">Brain eating amoeba</name>
    <dbReference type="NCBI Taxonomy" id="5763"/>
    <lineage>
        <taxon>Eukaryota</taxon>
        <taxon>Discoba</taxon>
        <taxon>Heterolobosea</taxon>
        <taxon>Tetramitia</taxon>
        <taxon>Eutetramitia</taxon>
        <taxon>Vahlkampfiidae</taxon>
        <taxon>Naegleria</taxon>
    </lineage>
</organism>
<feature type="compositionally biased region" description="Low complexity" evidence="1">
    <location>
        <begin position="844"/>
        <end position="881"/>
    </location>
</feature>
<feature type="compositionally biased region" description="Acidic residues" evidence="1">
    <location>
        <begin position="284"/>
        <end position="299"/>
    </location>
</feature>
<dbReference type="EMBL" id="VFQX01000060">
    <property type="protein sequence ID" value="KAF0973552.1"/>
    <property type="molecule type" value="Genomic_DNA"/>
</dbReference>
<feature type="compositionally biased region" description="Low complexity" evidence="1">
    <location>
        <begin position="890"/>
        <end position="908"/>
    </location>
</feature>
<dbReference type="VEuPathDB" id="AmoebaDB:NF0002800"/>
<reference evidence="2 3" key="1">
    <citation type="journal article" date="2019" name="Sci. Rep.">
        <title>Nanopore sequencing improves the draft genome of the human pathogenic amoeba Naegleria fowleri.</title>
        <authorList>
            <person name="Liechti N."/>
            <person name="Schurch N."/>
            <person name="Bruggmann R."/>
            <person name="Wittwer M."/>
        </authorList>
    </citation>
    <scope>NUCLEOTIDE SEQUENCE [LARGE SCALE GENOMIC DNA]</scope>
    <source>
        <strain evidence="2 3">ATCC 30894</strain>
    </source>
</reference>
<feature type="region of interest" description="Disordered" evidence="1">
    <location>
        <begin position="414"/>
        <end position="457"/>
    </location>
</feature>
<dbReference type="OMA" id="DIMSGHD"/>
<feature type="region of interest" description="Disordered" evidence="1">
    <location>
        <begin position="844"/>
        <end position="909"/>
    </location>
</feature>
<dbReference type="VEuPathDB" id="AmoebaDB:NfTy_091010"/>
<evidence type="ECO:0000256" key="1">
    <source>
        <dbReference type="SAM" id="MobiDB-lite"/>
    </source>
</evidence>
<protein>
    <submittedName>
        <fullName evidence="2">Uncharacterized protein</fullName>
    </submittedName>
</protein>
<feature type="region of interest" description="Disordered" evidence="1">
    <location>
        <begin position="467"/>
        <end position="486"/>
    </location>
</feature>
<accession>A0A6A5BFH2</accession>
<gene>
    <name evidence="2" type="ORF">FDP41_008256</name>
</gene>
<dbReference type="AlphaFoldDB" id="A0A6A5BFH2"/>
<feature type="compositionally biased region" description="Low complexity" evidence="1">
    <location>
        <begin position="467"/>
        <end position="477"/>
    </location>
</feature>
<name>A0A6A5BFH2_NAEFO</name>
<dbReference type="OrthoDB" id="10262035at2759"/>
<sequence>MGQNNSYPLFESIAQSESDQNGVLDVVVSASNSANSLQDDNVKNLKREKRERLLQHIGFVFYMLQTQPHYLSMLVKHALDKMNGEDGSYNDGDELEYIKLTYMIFNHMKSNRLKYMYLRSIIQLLYMIRLKGNKSLDNLLSILTVEDPVTQRNNYLDKVVETVLSHYHGVDLSIMNLDKMKRRSATVVYYGKVSQYHQEQQEFGNYGQGTIRGTSNLPNSLSSPLMQSSQNSTTTCNAVVSSGDENTCSQELAITTNVLLSQQQQTRLDNREETTTIPPYQNNVEEENKQDEDDDENDENSQLPPPSRLSDSPSSLQQITTSITIQTRPSSHTVIMNTGRSRSGSTSVGTPPTYSGAGLSTPLSSSPTIHELGKQILASSPSPRPYSYLGSSPYASSPINDDRLELRVHTTMMSSPMGSHGSFSRTNSLDNNMVNRLSTSSSDDIQPPLQNNSFLYDSAGGSSSSSLSFLSNSATSLDGSSPTIVTNKNRGVGGMLYSAAATPTNQTPSPSPVTPITTSTTTPVATTPLLNNNYVLSRNSFDEGRDYPATPEFSLVPSLGSSNTLKKTFSESISKMKQKAKMQQDLKNFEEMCHASANSTGGLVIVNSSTSGKKPQPNLDLPMRSREYTLEKKIHIWEGILDRIHDKLVIHLNEAPFEHQYKLAYIHFFLTQIFDYASKGNGGGNNANKISSIELANAYIVSSYLRINKIRKKLQQVLINNNVRSKESHICQFLDIMSGHDSCLQTKEYKGVAEKASQIKKTILNWILQINITKQNKGLQQAFLEKYYGIPTDSDVSHKVDPPLRIKIGDFLNLAKIMFFNSSPEDEMKKVLTTIRQNLKCILSAPPSSQPQTPQTTSTSHPSSSVSNSSGHHSHPSSSSDSSDHHSPSDQEASSDSQNGDDSNSPNNITFSIYCPDRRYLPNSIHLLKYFAKNLSNGNNYVIVNSPLTTATTTSATMEHQMKELVPNRPTLFSDLLIFTHH</sequence>
<feature type="compositionally biased region" description="Polar residues" evidence="1">
    <location>
        <begin position="414"/>
        <end position="452"/>
    </location>
</feature>
<feature type="region of interest" description="Disordered" evidence="1">
    <location>
        <begin position="264"/>
        <end position="363"/>
    </location>
</feature>